<dbReference type="PROSITE" id="PS01066">
    <property type="entry name" value="UPP_SYNTHASE"/>
    <property type="match status" value="1"/>
</dbReference>
<dbReference type="EC" id="2.5.1.-" evidence="2"/>
<dbReference type="GO" id="GO:0045547">
    <property type="term" value="F:ditrans,polycis-polyprenyl diphosphate synthase [(2E,6E)-farnesyl diphosphate specific] activity"/>
    <property type="evidence" value="ECO:0007669"/>
    <property type="project" value="TreeGrafter"/>
</dbReference>
<feature type="binding site" evidence="2">
    <location>
        <position position="47"/>
    </location>
    <ligand>
        <name>substrate</name>
    </ligand>
</feature>
<dbReference type="SUPFAM" id="SSF64005">
    <property type="entry name" value="Undecaprenyl diphosphate synthase"/>
    <property type="match status" value="1"/>
</dbReference>
<dbReference type="PANTHER" id="PTHR10291">
    <property type="entry name" value="DEHYDRODOLICHYL DIPHOSPHATE SYNTHASE FAMILY MEMBER"/>
    <property type="match status" value="1"/>
</dbReference>
<name>A0AA35UTG1_9PROT</name>
<evidence type="ECO:0000256" key="2">
    <source>
        <dbReference type="HAMAP-Rule" id="MF_01139"/>
    </source>
</evidence>
<comment type="caution">
    <text evidence="3">The sequence shown here is derived from an EMBL/GenBank/DDBJ whole genome shotgun (WGS) entry which is preliminary data.</text>
</comment>
<keyword evidence="1 2" id="KW-0808">Transferase</keyword>
<comment type="cofactor">
    <cofactor evidence="2">
        <name>Mg(2+)</name>
        <dbReference type="ChEBI" id="CHEBI:18420"/>
    </cofactor>
    <text evidence="2">Binds 2 magnesium ions per subunit.</text>
</comment>
<dbReference type="HAMAP" id="MF_01139">
    <property type="entry name" value="ISPT"/>
    <property type="match status" value="1"/>
</dbReference>
<feature type="binding site" evidence="2">
    <location>
        <begin position="31"/>
        <end position="34"/>
    </location>
    <ligand>
        <name>substrate</name>
    </ligand>
</feature>
<dbReference type="AlphaFoldDB" id="A0AA35UTG1"/>
<feature type="active site" description="Proton acceptor" evidence="2">
    <location>
        <position position="78"/>
    </location>
</feature>
<protein>
    <recommendedName>
        <fullName evidence="2">Isoprenyl transferase</fullName>
        <ecNumber evidence="2">2.5.1.-</ecNumber>
    </recommendedName>
</protein>
<feature type="binding site" evidence="2">
    <location>
        <position position="30"/>
    </location>
    <ligand>
        <name>Mg(2+)</name>
        <dbReference type="ChEBI" id="CHEBI:18420"/>
    </ligand>
</feature>
<evidence type="ECO:0000256" key="1">
    <source>
        <dbReference type="ARBA" id="ARBA00022679"/>
    </source>
</evidence>
<dbReference type="InterPro" id="IPR001441">
    <property type="entry name" value="UPP_synth-like"/>
</dbReference>
<dbReference type="Gene3D" id="3.40.1180.10">
    <property type="entry name" value="Decaprenyl diphosphate synthase-like"/>
    <property type="match status" value="1"/>
</dbReference>
<dbReference type="InterPro" id="IPR036424">
    <property type="entry name" value="UPP_synth-like_sf"/>
</dbReference>
<accession>A0AA35UTG1</accession>
<feature type="binding site" evidence="2">
    <location>
        <position position="81"/>
    </location>
    <ligand>
        <name>substrate</name>
    </ligand>
</feature>
<reference evidence="3" key="1">
    <citation type="submission" date="2023-03" db="EMBL/GenBank/DDBJ databases">
        <authorList>
            <person name="Cleenwerck I."/>
        </authorList>
    </citation>
    <scope>NUCLEOTIDE SEQUENCE</scope>
    <source>
        <strain evidence="3">LMG 32879</strain>
    </source>
</reference>
<comment type="function">
    <text evidence="2">Catalyzes the condensation of isopentenyl diphosphate (IPP) with allylic pyrophosphates generating different type of terpenoids.</text>
</comment>
<evidence type="ECO:0000313" key="4">
    <source>
        <dbReference type="Proteomes" id="UP001176960"/>
    </source>
</evidence>
<feature type="binding site" evidence="2">
    <location>
        <position position="35"/>
    </location>
    <ligand>
        <name>substrate</name>
    </ligand>
</feature>
<dbReference type="FunFam" id="3.40.1180.10:FF:000001">
    <property type="entry name" value="(2E,6E)-farnesyl-diphosphate-specific ditrans,polycis-undecaprenyl-diphosphate synthase"/>
    <property type="match status" value="1"/>
</dbReference>
<feature type="binding site" evidence="2">
    <location>
        <position position="217"/>
    </location>
    <ligand>
        <name>Mg(2+)</name>
        <dbReference type="ChEBI" id="CHEBI:18420"/>
    </ligand>
</feature>
<comment type="caution">
    <text evidence="2">Lacks conserved residue(s) required for the propagation of feature annotation.</text>
</comment>
<gene>
    <name evidence="3" type="primary">uppS</name>
    <name evidence="3" type="ORF">LMG32879_000239</name>
</gene>
<evidence type="ECO:0000313" key="3">
    <source>
        <dbReference type="EMBL" id="CAI9119424.1"/>
    </source>
</evidence>
<proteinExistence type="inferred from homology"/>
<keyword evidence="2" id="KW-0479">Metal-binding</keyword>
<feature type="binding site" evidence="2">
    <location>
        <begin position="204"/>
        <end position="206"/>
    </location>
    <ligand>
        <name>substrate</name>
    </ligand>
</feature>
<dbReference type="CDD" id="cd00475">
    <property type="entry name" value="Cis_IPPS"/>
    <property type="match status" value="1"/>
</dbReference>
<comment type="subunit">
    <text evidence="2">Homodimer.</text>
</comment>
<dbReference type="Pfam" id="PF01255">
    <property type="entry name" value="Prenyltransf"/>
    <property type="match status" value="1"/>
</dbReference>
<dbReference type="RefSeq" id="WP_289842656.1">
    <property type="nucleotide sequence ID" value="NZ_CATKSH010000001.1"/>
</dbReference>
<keyword evidence="4" id="KW-1185">Reference proteome</keyword>
<feature type="binding site" evidence="2">
    <location>
        <position position="198"/>
    </location>
    <ligand>
        <name>substrate</name>
    </ligand>
</feature>
<dbReference type="GO" id="GO:0016094">
    <property type="term" value="P:polyprenol biosynthetic process"/>
    <property type="evidence" value="ECO:0007669"/>
    <property type="project" value="TreeGrafter"/>
</dbReference>
<dbReference type="EMBL" id="CATKSH010000001">
    <property type="protein sequence ID" value="CAI9119424.1"/>
    <property type="molecule type" value="Genomic_DNA"/>
</dbReference>
<keyword evidence="2" id="KW-0460">Magnesium</keyword>
<sequence length="252" mass="27912">MSASVQPETGRDAPVTAGGALPSHIAFIMDGNGRWARSRGLPVLAGHRAGAEAVRRCVRAAVAHGVRYVTLYAFSSENWRRGPREVGDLTNLLRYYLRHKVAELHAQGVRLRLIGELGRFEPSLREEMDRAEALTRGNTRLTLVLALSYGGRADILQAARRMAEAAVRGEISLSAIDETMIAGLLQTGDTPDPDLVVRTSGERRLSNFLLWQSAYAELAFLDVLWPDFTEQHFARLLDDYAGRERRFGGRNA</sequence>
<organism evidence="3 4">
    <name type="scientific">Brytella acorum</name>
    <dbReference type="NCBI Taxonomy" id="2959299"/>
    <lineage>
        <taxon>Bacteria</taxon>
        <taxon>Pseudomonadati</taxon>
        <taxon>Pseudomonadota</taxon>
        <taxon>Alphaproteobacteria</taxon>
        <taxon>Acetobacterales</taxon>
        <taxon>Acetobacteraceae</taxon>
        <taxon>Brytella</taxon>
    </lineage>
</organism>
<dbReference type="GO" id="GO:0000287">
    <property type="term" value="F:magnesium ion binding"/>
    <property type="evidence" value="ECO:0007669"/>
    <property type="project" value="UniProtKB-UniRule"/>
</dbReference>
<feature type="binding site" evidence="2">
    <location>
        <begin position="75"/>
        <end position="77"/>
    </location>
    <ligand>
        <name>substrate</name>
    </ligand>
</feature>
<feature type="binding site" evidence="2">
    <location>
        <position position="79"/>
    </location>
    <ligand>
        <name>substrate</name>
    </ligand>
</feature>
<dbReference type="InterPro" id="IPR018520">
    <property type="entry name" value="UPP_synth-like_CS"/>
</dbReference>
<comment type="similarity">
    <text evidence="2">Belongs to the UPP synthase family.</text>
</comment>
<feature type="active site" evidence="2">
    <location>
        <position position="30"/>
    </location>
</feature>
<dbReference type="PANTHER" id="PTHR10291:SF0">
    <property type="entry name" value="DEHYDRODOLICHYL DIPHOSPHATE SYNTHASE 2"/>
    <property type="match status" value="1"/>
</dbReference>
<dbReference type="NCBIfam" id="TIGR00055">
    <property type="entry name" value="uppS"/>
    <property type="match status" value="1"/>
</dbReference>
<dbReference type="Proteomes" id="UP001176960">
    <property type="component" value="Unassembled WGS sequence"/>
</dbReference>